<organism evidence="8 9">
    <name type="scientific">Caproiciproducens faecalis</name>
    <dbReference type="NCBI Taxonomy" id="2820301"/>
    <lineage>
        <taxon>Bacteria</taxon>
        <taxon>Bacillati</taxon>
        <taxon>Bacillota</taxon>
        <taxon>Clostridia</taxon>
        <taxon>Eubacteriales</taxon>
        <taxon>Acutalibacteraceae</taxon>
        <taxon>Caproiciproducens</taxon>
    </lineage>
</organism>
<dbReference type="NCBIfam" id="TIGR00003">
    <property type="entry name" value="copper ion binding protein"/>
    <property type="match status" value="1"/>
</dbReference>
<keyword evidence="4" id="KW-0479">Metal-binding</keyword>
<feature type="domain" description="HMA" evidence="7">
    <location>
        <begin position="2"/>
        <end position="68"/>
    </location>
</feature>
<dbReference type="Gene3D" id="3.30.70.100">
    <property type="match status" value="1"/>
</dbReference>
<dbReference type="PROSITE" id="PS01047">
    <property type="entry name" value="HMA_1"/>
    <property type="match status" value="1"/>
</dbReference>
<dbReference type="EMBL" id="JAGFNZ010000002">
    <property type="protein sequence ID" value="MBW7572044.1"/>
    <property type="molecule type" value="Genomic_DNA"/>
</dbReference>
<proteinExistence type="predicted"/>
<dbReference type="PRINTS" id="PR00944">
    <property type="entry name" value="CUEXPORT"/>
</dbReference>
<evidence type="ECO:0000256" key="6">
    <source>
        <dbReference type="ARBA" id="ARBA00023186"/>
    </source>
</evidence>
<keyword evidence="3" id="KW-0963">Cytoplasm</keyword>
<comment type="caution">
    <text evidence="8">The sequence shown here is derived from an EMBL/GenBank/DDBJ whole genome shotgun (WGS) entry which is preliminary data.</text>
</comment>
<evidence type="ECO:0000256" key="3">
    <source>
        <dbReference type="ARBA" id="ARBA00022490"/>
    </source>
</evidence>
<evidence type="ECO:0000313" key="9">
    <source>
        <dbReference type="Proteomes" id="UP000719942"/>
    </source>
</evidence>
<dbReference type="PANTHER" id="PTHR46594">
    <property type="entry name" value="P-TYPE CATION-TRANSPORTING ATPASE"/>
    <property type="match status" value="1"/>
</dbReference>
<evidence type="ECO:0000256" key="5">
    <source>
        <dbReference type="ARBA" id="ARBA00023008"/>
    </source>
</evidence>
<protein>
    <recommendedName>
        <fullName evidence="2">Copper chaperone CopZ</fullName>
    </recommendedName>
</protein>
<evidence type="ECO:0000259" key="7">
    <source>
        <dbReference type="PROSITE" id="PS50846"/>
    </source>
</evidence>
<dbReference type="Proteomes" id="UP000719942">
    <property type="component" value="Unassembled WGS sequence"/>
</dbReference>
<dbReference type="PANTHER" id="PTHR46594:SF4">
    <property type="entry name" value="P-TYPE CATION-TRANSPORTING ATPASE"/>
    <property type="match status" value="1"/>
</dbReference>
<dbReference type="InterPro" id="IPR006122">
    <property type="entry name" value="HMA_Cu_ion-bd"/>
</dbReference>
<dbReference type="InterPro" id="IPR049740">
    <property type="entry name" value="CopZ"/>
</dbReference>
<accession>A0ABS7DL67</accession>
<dbReference type="Pfam" id="PF00403">
    <property type="entry name" value="HMA"/>
    <property type="match status" value="1"/>
</dbReference>
<evidence type="ECO:0000256" key="4">
    <source>
        <dbReference type="ARBA" id="ARBA00022723"/>
    </source>
</evidence>
<dbReference type="InterPro" id="IPR000428">
    <property type="entry name" value="Cu-bd"/>
</dbReference>
<evidence type="ECO:0000313" key="8">
    <source>
        <dbReference type="EMBL" id="MBW7572044.1"/>
    </source>
</evidence>
<dbReference type="CDD" id="cd00371">
    <property type="entry name" value="HMA"/>
    <property type="match status" value="1"/>
</dbReference>
<comment type="subcellular location">
    <subcellularLocation>
        <location evidence="1">Cytoplasm</location>
    </subcellularLocation>
</comment>
<evidence type="ECO:0000256" key="1">
    <source>
        <dbReference type="ARBA" id="ARBA00004496"/>
    </source>
</evidence>
<reference evidence="8 9" key="1">
    <citation type="submission" date="2021-03" db="EMBL/GenBank/DDBJ databases">
        <title>Caproiciproducens sp. nov. isolated from feces of cow.</title>
        <authorList>
            <person name="Choi J.-Y."/>
        </authorList>
    </citation>
    <scope>NUCLEOTIDE SEQUENCE [LARGE SCALE GENOMIC DNA]</scope>
    <source>
        <strain evidence="8 9">AGMB10547</strain>
    </source>
</reference>
<dbReference type="PROSITE" id="PS50846">
    <property type="entry name" value="HMA_2"/>
    <property type="match status" value="1"/>
</dbReference>
<name>A0ABS7DL67_9FIRM</name>
<dbReference type="SUPFAM" id="SSF55008">
    <property type="entry name" value="HMA, heavy metal-associated domain"/>
    <property type="match status" value="1"/>
</dbReference>
<sequence>MEKILFNVNGMSCEHCVRSITKAVSALSGIGGVSVSLDAKTVEVEYDPAKSSPDQIKSEIEDQGYDVV</sequence>
<dbReference type="InterPro" id="IPR017969">
    <property type="entry name" value="Heavy-metal-associated_CS"/>
</dbReference>
<keyword evidence="5" id="KW-0186">Copper</keyword>
<dbReference type="NCBIfam" id="NF033795">
    <property type="entry name" value="chaper_CopZ_Bs"/>
    <property type="match status" value="1"/>
</dbReference>
<dbReference type="RefSeq" id="WP_219964472.1">
    <property type="nucleotide sequence ID" value="NZ_JAGFNZ010000002.1"/>
</dbReference>
<evidence type="ECO:0000256" key="2">
    <source>
        <dbReference type="ARBA" id="ARBA00015313"/>
    </source>
</evidence>
<keyword evidence="9" id="KW-1185">Reference proteome</keyword>
<dbReference type="InterPro" id="IPR006121">
    <property type="entry name" value="HMA_dom"/>
</dbReference>
<dbReference type="InterPro" id="IPR036163">
    <property type="entry name" value="HMA_dom_sf"/>
</dbReference>
<keyword evidence="6" id="KW-0143">Chaperone</keyword>
<gene>
    <name evidence="8" type="primary">copZ</name>
    <name evidence="8" type="ORF">J5W02_04400</name>
</gene>